<evidence type="ECO:0000256" key="7">
    <source>
        <dbReference type="ARBA" id="ARBA00023018"/>
    </source>
</evidence>
<keyword evidence="14" id="KW-1071">Ligand-gated ion channel</keyword>
<feature type="transmembrane region" description="Helical" evidence="17">
    <location>
        <begin position="475"/>
        <end position="499"/>
    </location>
</feature>
<dbReference type="Pfam" id="PF02932">
    <property type="entry name" value="Neur_chan_memb"/>
    <property type="match status" value="1"/>
</dbReference>
<keyword evidence="22" id="KW-1185">Reference proteome</keyword>
<keyword evidence="7" id="KW-0770">Synapse</keyword>
<evidence type="ECO:0000256" key="9">
    <source>
        <dbReference type="ARBA" id="ARBA00023136"/>
    </source>
</evidence>
<keyword evidence="4 17" id="KW-0812">Transmembrane</keyword>
<evidence type="ECO:0000256" key="11">
    <source>
        <dbReference type="ARBA" id="ARBA00023170"/>
    </source>
</evidence>
<dbReference type="FunFam" id="1.20.58.390:FF:000046">
    <property type="entry name" value="AcetylCholine Receptor"/>
    <property type="match status" value="1"/>
</dbReference>
<dbReference type="GO" id="GO:0045211">
    <property type="term" value="C:postsynaptic membrane"/>
    <property type="evidence" value="ECO:0007669"/>
    <property type="project" value="UniProtKB-SubCell"/>
</dbReference>
<protein>
    <submittedName>
        <fullName evidence="23">Acetylcholine receptor subunit alpha-type acr-16</fullName>
    </submittedName>
</protein>
<dbReference type="AlphaFoldDB" id="A0A0N4U0T6"/>
<gene>
    <name evidence="20" type="ORF">DME_LOCUS4538</name>
</gene>
<feature type="transmembrane region" description="Helical" evidence="17">
    <location>
        <begin position="265"/>
        <end position="283"/>
    </location>
</feature>
<evidence type="ECO:0000256" key="13">
    <source>
        <dbReference type="ARBA" id="ARBA00023257"/>
    </source>
</evidence>
<evidence type="ECO:0000256" key="1">
    <source>
        <dbReference type="ARBA" id="ARBA00009237"/>
    </source>
</evidence>
<dbReference type="InterPro" id="IPR018000">
    <property type="entry name" value="Neurotransmitter_ion_chnl_CS"/>
</dbReference>
<evidence type="ECO:0000313" key="21">
    <source>
        <dbReference type="Proteomes" id="UP000038040"/>
    </source>
</evidence>
<feature type="transmembrane region" description="Helical" evidence="17">
    <location>
        <begin position="330"/>
        <end position="346"/>
    </location>
</feature>
<feature type="domain" description="Neurotransmitter-gated ion-channel ligand-binding" evidence="18">
    <location>
        <begin position="27"/>
        <end position="233"/>
    </location>
</feature>
<comment type="caution">
    <text evidence="17">Lacks conserved residue(s) required for the propagation of feature annotation.</text>
</comment>
<dbReference type="Proteomes" id="UP000038040">
    <property type="component" value="Unplaced"/>
</dbReference>
<dbReference type="InterPro" id="IPR036719">
    <property type="entry name" value="Neuro-gated_channel_TM_sf"/>
</dbReference>
<evidence type="ECO:0000256" key="15">
    <source>
        <dbReference type="ARBA" id="ARBA00023303"/>
    </source>
</evidence>
<dbReference type="FunFam" id="2.70.170.10:FF:000016">
    <property type="entry name" value="Nicotinic acetylcholine receptor subunit"/>
    <property type="match status" value="1"/>
</dbReference>
<dbReference type="InterPro" id="IPR036734">
    <property type="entry name" value="Neur_chan_lig-bd_sf"/>
</dbReference>
<evidence type="ECO:0000256" key="12">
    <source>
        <dbReference type="ARBA" id="ARBA00023180"/>
    </source>
</evidence>
<evidence type="ECO:0000313" key="22">
    <source>
        <dbReference type="Proteomes" id="UP000274756"/>
    </source>
</evidence>
<dbReference type="PRINTS" id="PR00254">
    <property type="entry name" value="NICOTINICR"/>
</dbReference>
<dbReference type="NCBIfam" id="TIGR00860">
    <property type="entry name" value="LIC"/>
    <property type="match status" value="1"/>
</dbReference>
<sequence>MALQLIIFCDIIIFMTFIYCISGSYHERRLYEDLMRDYNNLERPVANHSLPVIVYLKVSLQQIIDVDEKNQIVYVNAWLDYSWNDYKLKWDKSEYGNISDVRFPAGRIWKPDVLLYNSVDANFDSTYPTNMLVYNTGDISWIPPGIFKISCKIDIRWFPFDEQRCFFKFGSWTYDGFKLDLQPGKGGFDISEYMPSGEWALPMTTVSRSEKFYDCCPEPYPDLTFYLHMRRRTLYYGFNLIMPCILTTMMTLLGFTLPPDAGEKITLQITVLLSICFFLSIVSDMSPPTSEAVPLLGIFFSCCMIVVTASTVFTVYVLNLHYRTPETHEMGTLTRTILLYWLPYFLRMNRPGIYLTWETLPPLLTCSKPTRHSESLIRNIKETETGSRSNSLDVERKVYQYMRGISKGRGTGQYTTLNGPNPQINQVDIGQQATILVLQRIYQELKTITKRMIEADREGTQANNWKFAAMVVDRLCLYIFTIFIIASSCGILLSAPYIIA</sequence>
<feature type="domain" description="Neurotransmitter-gated ion-channel transmembrane" evidence="19">
    <location>
        <begin position="240"/>
        <end position="491"/>
    </location>
</feature>
<dbReference type="STRING" id="318479.A0A0N4U0T6"/>
<dbReference type="InterPro" id="IPR006202">
    <property type="entry name" value="Neur_chan_lig-bd"/>
</dbReference>
<feature type="transmembrane region" description="Helical" evidence="17">
    <location>
        <begin position="6"/>
        <end position="26"/>
    </location>
</feature>
<dbReference type="EMBL" id="UYYG01001150">
    <property type="protein sequence ID" value="VDN54565.1"/>
    <property type="molecule type" value="Genomic_DNA"/>
</dbReference>
<evidence type="ECO:0000313" key="23">
    <source>
        <dbReference type="WBParaSite" id="DME_0000017801-mRNA-1"/>
    </source>
</evidence>
<dbReference type="CDD" id="cd19051">
    <property type="entry name" value="LGIC_TM_cation"/>
    <property type="match status" value="1"/>
</dbReference>
<feature type="transmembrane region" description="Helical" evidence="17">
    <location>
        <begin position="234"/>
        <end position="253"/>
    </location>
</feature>
<evidence type="ECO:0000256" key="14">
    <source>
        <dbReference type="ARBA" id="ARBA00023286"/>
    </source>
</evidence>
<keyword evidence="3" id="KW-1003">Cell membrane</keyword>
<dbReference type="CDD" id="cd18997">
    <property type="entry name" value="LGIC_ECD_nAChR"/>
    <property type="match status" value="1"/>
</dbReference>
<evidence type="ECO:0000256" key="5">
    <source>
        <dbReference type="ARBA" id="ARBA00022729"/>
    </source>
</evidence>
<keyword evidence="6 17" id="KW-1133">Transmembrane helix</keyword>
<keyword evidence="5" id="KW-0732">Signal</keyword>
<keyword evidence="15 17" id="KW-0407">Ion channel</keyword>
<reference evidence="23" key="1">
    <citation type="submission" date="2017-02" db="UniProtKB">
        <authorList>
            <consortium name="WormBaseParasite"/>
        </authorList>
    </citation>
    <scope>IDENTIFICATION</scope>
</reference>
<dbReference type="GO" id="GO:0022848">
    <property type="term" value="F:acetylcholine-gated monoatomic cation-selective channel activity"/>
    <property type="evidence" value="ECO:0007669"/>
    <property type="project" value="InterPro"/>
</dbReference>
<feature type="transmembrane region" description="Helical" evidence="17">
    <location>
        <begin position="295"/>
        <end position="318"/>
    </location>
</feature>
<evidence type="ECO:0000313" key="20">
    <source>
        <dbReference type="EMBL" id="VDN54565.1"/>
    </source>
</evidence>
<evidence type="ECO:0000259" key="19">
    <source>
        <dbReference type="Pfam" id="PF02932"/>
    </source>
</evidence>
<organism evidence="21 23">
    <name type="scientific">Dracunculus medinensis</name>
    <name type="common">Guinea worm</name>
    <dbReference type="NCBI Taxonomy" id="318479"/>
    <lineage>
        <taxon>Eukaryota</taxon>
        <taxon>Metazoa</taxon>
        <taxon>Ecdysozoa</taxon>
        <taxon>Nematoda</taxon>
        <taxon>Chromadorea</taxon>
        <taxon>Rhabditida</taxon>
        <taxon>Spirurina</taxon>
        <taxon>Dracunculoidea</taxon>
        <taxon>Dracunculidae</taxon>
        <taxon>Dracunculus</taxon>
    </lineage>
</organism>
<dbReference type="OrthoDB" id="5975154at2759"/>
<evidence type="ECO:0000256" key="4">
    <source>
        <dbReference type="ARBA" id="ARBA00022692"/>
    </source>
</evidence>
<evidence type="ECO:0000256" key="2">
    <source>
        <dbReference type="ARBA" id="ARBA00022448"/>
    </source>
</evidence>
<evidence type="ECO:0000256" key="3">
    <source>
        <dbReference type="ARBA" id="ARBA00022475"/>
    </source>
</evidence>
<dbReference type="SUPFAM" id="SSF90112">
    <property type="entry name" value="Neurotransmitter-gated ion-channel transmembrane pore"/>
    <property type="match status" value="1"/>
</dbReference>
<dbReference type="Gene3D" id="1.20.58.390">
    <property type="entry name" value="Neurotransmitter-gated ion-channel transmembrane domain"/>
    <property type="match status" value="2"/>
</dbReference>
<dbReference type="PRINTS" id="PR00252">
    <property type="entry name" value="NRIONCHANNEL"/>
</dbReference>
<dbReference type="Pfam" id="PF02931">
    <property type="entry name" value="Neur_chan_LBD"/>
    <property type="match status" value="1"/>
</dbReference>
<keyword evidence="2 17" id="KW-0813">Transport</keyword>
<comment type="similarity">
    <text evidence="1">Belongs to the ligand-gated ion channel (TC 1.A.9) family. Acetylcholine receptor (TC 1.A.9.1) subfamily.</text>
</comment>
<keyword evidence="13" id="KW-0628">Postsynaptic cell membrane</keyword>
<dbReference type="InterPro" id="IPR038050">
    <property type="entry name" value="Neuro_actylchol_rec"/>
</dbReference>
<dbReference type="InterPro" id="IPR006201">
    <property type="entry name" value="Neur_channel"/>
</dbReference>
<evidence type="ECO:0000259" key="18">
    <source>
        <dbReference type="Pfam" id="PF02931"/>
    </source>
</evidence>
<dbReference type="PANTHER" id="PTHR18945">
    <property type="entry name" value="NEUROTRANSMITTER GATED ION CHANNEL"/>
    <property type="match status" value="1"/>
</dbReference>
<keyword evidence="11" id="KW-0675">Receptor</keyword>
<dbReference type="GO" id="GO:0004888">
    <property type="term" value="F:transmembrane signaling receptor activity"/>
    <property type="evidence" value="ECO:0007669"/>
    <property type="project" value="InterPro"/>
</dbReference>
<reference evidence="20 22" key="2">
    <citation type="submission" date="2018-11" db="EMBL/GenBank/DDBJ databases">
        <authorList>
            <consortium name="Pathogen Informatics"/>
        </authorList>
    </citation>
    <scope>NUCLEOTIDE SEQUENCE [LARGE SCALE GENOMIC DNA]</scope>
</reference>
<dbReference type="PROSITE" id="PS00236">
    <property type="entry name" value="NEUROTR_ION_CHANNEL"/>
    <property type="match status" value="1"/>
</dbReference>
<evidence type="ECO:0000256" key="8">
    <source>
        <dbReference type="ARBA" id="ARBA00023065"/>
    </source>
</evidence>
<evidence type="ECO:0000256" key="17">
    <source>
        <dbReference type="RuleBase" id="RU000687"/>
    </source>
</evidence>
<dbReference type="InterPro" id="IPR002394">
    <property type="entry name" value="Nicotinic_acetylcholine_rcpt"/>
</dbReference>
<accession>A0A0N4U0T6</accession>
<keyword evidence="12" id="KW-0325">Glycoprotein</keyword>
<dbReference type="SUPFAM" id="SSF63712">
    <property type="entry name" value="Nicotinic receptor ligand binding domain-like"/>
    <property type="match status" value="1"/>
</dbReference>
<evidence type="ECO:0000256" key="10">
    <source>
        <dbReference type="ARBA" id="ARBA00023157"/>
    </source>
</evidence>
<evidence type="ECO:0000256" key="6">
    <source>
        <dbReference type="ARBA" id="ARBA00022989"/>
    </source>
</evidence>
<keyword evidence="10" id="KW-1015">Disulfide bond</keyword>
<keyword evidence="8 17" id="KW-0406">Ion transport</keyword>
<keyword evidence="9 17" id="KW-0472">Membrane</keyword>
<dbReference type="Gene3D" id="2.70.170.10">
    <property type="entry name" value="Neurotransmitter-gated ion-channel ligand-binding domain"/>
    <property type="match status" value="1"/>
</dbReference>
<evidence type="ECO:0000256" key="16">
    <source>
        <dbReference type="ARBA" id="ARBA00034104"/>
    </source>
</evidence>
<name>A0A0N4U0T6_DRAME</name>
<dbReference type="Proteomes" id="UP000274756">
    <property type="component" value="Unassembled WGS sequence"/>
</dbReference>
<comment type="subcellular location">
    <subcellularLocation>
        <location evidence="16">Postsynaptic cell membrane</location>
        <topology evidence="16">Multi-pass membrane protein</topology>
    </subcellularLocation>
</comment>
<dbReference type="WBParaSite" id="DME_0000017801-mRNA-1">
    <property type="protein sequence ID" value="DME_0000017801-mRNA-1"/>
    <property type="gene ID" value="DME_0000017801"/>
</dbReference>
<dbReference type="InterPro" id="IPR006029">
    <property type="entry name" value="Neurotrans-gated_channel_TM"/>
</dbReference>
<proteinExistence type="inferred from homology"/>